<sequence>MTVDVQPEPETYEQKARQPWAGWDKLIRVGGVTVAVVAALVTGLLEIFLSTLRAGDVVSIWRGDAIGSGGGPLLWLSVPLSMLFNWAIAWFAVSTTRRRWSLAPPWGLWTLLMLFAAGVRSDEGDYLLGGENWVALVTILAGSLTYAVYSYRLILKRTLP</sequence>
<comment type="caution">
    <text evidence="2">The sequence shown here is derived from an EMBL/GenBank/DDBJ whole genome shotgun (WGS) entry which is preliminary data.</text>
</comment>
<keyword evidence="3" id="KW-1185">Reference proteome</keyword>
<feature type="transmembrane region" description="Helical" evidence="1">
    <location>
        <begin position="100"/>
        <end position="121"/>
    </location>
</feature>
<feature type="transmembrane region" description="Helical" evidence="1">
    <location>
        <begin position="26"/>
        <end position="52"/>
    </location>
</feature>
<feature type="transmembrane region" description="Helical" evidence="1">
    <location>
        <begin position="133"/>
        <end position="154"/>
    </location>
</feature>
<reference evidence="2 3" key="1">
    <citation type="submission" date="2022-06" db="EMBL/GenBank/DDBJ databases">
        <title>New Species of the Genus Actinoplanes, ActinopZanes ferrugineus.</title>
        <authorList>
            <person name="Ding P."/>
        </authorList>
    </citation>
    <scope>NUCLEOTIDE SEQUENCE [LARGE SCALE GENOMIC DNA]</scope>
    <source>
        <strain evidence="2 3">TRM88003</strain>
    </source>
</reference>
<proteinExistence type="predicted"/>
<gene>
    <name evidence="2" type="ORF">M1L60_17165</name>
</gene>
<feature type="transmembrane region" description="Helical" evidence="1">
    <location>
        <begin position="72"/>
        <end position="93"/>
    </location>
</feature>
<dbReference type="RefSeq" id="WP_253238432.1">
    <property type="nucleotide sequence ID" value="NZ_JAMYJR010000017.1"/>
</dbReference>
<evidence type="ECO:0000313" key="2">
    <source>
        <dbReference type="EMBL" id="MCO8272326.1"/>
    </source>
</evidence>
<protein>
    <submittedName>
        <fullName evidence="2">Uncharacterized protein</fullName>
    </submittedName>
</protein>
<evidence type="ECO:0000313" key="3">
    <source>
        <dbReference type="Proteomes" id="UP001523369"/>
    </source>
</evidence>
<evidence type="ECO:0000256" key="1">
    <source>
        <dbReference type="SAM" id="Phobius"/>
    </source>
</evidence>
<organism evidence="2 3">
    <name type="scientific">Paractinoplanes aksuensis</name>
    <dbReference type="NCBI Taxonomy" id="2939490"/>
    <lineage>
        <taxon>Bacteria</taxon>
        <taxon>Bacillati</taxon>
        <taxon>Actinomycetota</taxon>
        <taxon>Actinomycetes</taxon>
        <taxon>Micromonosporales</taxon>
        <taxon>Micromonosporaceae</taxon>
        <taxon>Paractinoplanes</taxon>
    </lineage>
</organism>
<keyword evidence="1" id="KW-1133">Transmembrane helix</keyword>
<name>A0ABT1DNB6_9ACTN</name>
<dbReference type="Proteomes" id="UP001523369">
    <property type="component" value="Unassembled WGS sequence"/>
</dbReference>
<dbReference type="EMBL" id="JAMYJR010000017">
    <property type="protein sequence ID" value="MCO8272326.1"/>
    <property type="molecule type" value="Genomic_DNA"/>
</dbReference>
<keyword evidence="1" id="KW-0812">Transmembrane</keyword>
<keyword evidence="1" id="KW-0472">Membrane</keyword>
<accession>A0ABT1DNB6</accession>